<organism evidence="1 2">
    <name type="scientific">Lacinutrix neustonica</name>
    <dbReference type="NCBI Taxonomy" id="2980107"/>
    <lineage>
        <taxon>Bacteria</taxon>
        <taxon>Pseudomonadati</taxon>
        <taxon>Bacteroidota</taxon>
        <taxon>Flavobacteriia</taxon>
        <taxon>Flavobacteriales</taxon>
        <taxon>Flavobacteriaceae</taxon>
        <taxon>Lacinutrix</taxon>
    </lineage>
</organism>
<reference evidence="1" key="1">
    <citation type="submission" date="2022-11" db="EMBL/GenBank/DDBJ databases">
        <title>Lacinutrix neustonica HL-RS19T sp. nov., isolated from the surface microlayer sample of brackish Lake Shihwa.</title>
        <authorList>
            <person name="Choi J.Y."/>
            <person name="Hwang C.Y."/>
        </authorList>
    </citation>
    <scope>NUCLEOTIDE SEQUENCE</scope>
    <source>
        <strain evidence="1">HL-RS19</strain>
    </source>
</reference>
<accession>A0A9E8MYZ3</accession>
<dbReference type="Proteomes" id="UP001164705">
    <property type="component" value="Chromosome"/>
</dbReference>
<sequence length="68" mass="7789">MLRPVDIVSTFLVDDKIVWCENDGQENFELQNIIDIVDDLQAVFPTDIEEDDTLICLGVVKHLTCIMH</sequence>
<keyword evidence="2" id="KW-1185">Reference proteome</keyword>
<evidence type="ECO:0000313" key="2">
    <source>
        <dbReference type="Proteomes" id="UP001164705"/>
    </source>
</evidence>
<name>A0A9E8MYZ3_9FLAO</name>
<dbReference type="AlphaFoldDB" id="A0A9E8MYZ3"/>
<dbReference type="EMBL" id="CP113088">
    <property type="protein sequence ID" value="WAC03971.1"/>
    <property type="molecule type" value="Genomic_DNA"/>
</dbReference>
<protein>
    <submittedName>
        <fullName evidence="1">Uncharacterized protein</fullName>
    </submittedName>
</protein>
<proteinExistence type="predicted"/>
<evidence type="ECO:0000313" key="1">
    <source>
        <dbReference type="EMBL" id="WAC03971.1"/>
    </source>
</evidence>
<gene>
    <name evidence="1" type="ORF">N7U66_02905</name>
</gene>
<dbReference type="KEGG" id="lnu:N7U66_02905"/>
<dbReference type="RefSeq" id="WP_267678609.1">
    <property type="nucleotide sequence ID" value="NZ_CP113088.1"/>
</dbReference>